<proteinExistence type="predicted"/>
<keyword evidence="2" id="KW-1185">Reference proteome</keyword>
<accession>F4WUK7</accession>
<organism evidence="2">
    <name type="scientific">Acromyrmex echinatior</name>
    <name type="common">Panamanian leafcutter ant</name>
    <name type="synonym">Acromyrmex octospinosus echinatior</name>
    <dbReference type="NCBI Taxonomy" id="103372"/>
    <lineage>
        <taxon>Eukaryota</taxon>
        <taxon>Metazoa</taxon>
        <taxon>Ecdysozoa</taxon>
        <taxon>Arthropoda</taxon>
        <taxon>Hexapoda</taxon>
        <taxon>Insecta</taxon>
        <taxon>Pterygota</taxon>
        <taxon>Neoptera</taxon>
        <taxon>Endopterygota</taxon>
        <taxon>Hymenoptera</taxon>
        <taxon>Apocrita</taxon>
        <taxon>Aculeata</taxon>
        <taxon>Formicoidea</taxon>
        <taxon>Formicidae</taxon>
        <taxon>Myrmicinae</taxon>
        <taxon>Acromyrmex</taxon>
    </lineage>
</organism>
<dbReference type="AlphaFoldDB" id="F4WUK7"/>
<dbReference type="InParanoid" id="F4WUK7"/>
<gene>
    <name evidence="1" type="ORF">G5I_09579</name>
</gene>
<dbReference type="GO" id="GO:0003676">
    <property type="term" value="F:nucleic acid binding"/>
    <property type="evidence" value="ECO:0007669"/>
    <property type="project" value="InterPro"/>
</dbReference>
<evidence type="ECO:0000313" key="2">
    <source>
        <dbReference type="Proteomes" id="UP000007755"/>
    </source>
</evidence>
<dbReference type="EMBL" id="GL888370">
    <property type="protein sequence ID" value="EGI62114.1"/>
    <property type="molecule type" value="Genomic_DNA"/>
</dbReference>
<dbReference type="Gene3D" id="3.30.420.10">
    <property type="entry name" value="Ribonuclease H-like superfamily/Ribonuclease H"/>
    <property type="match status" value="1"/>
</dbReference>
<dbReference type="InterPro" id="IPR036397">
    <property type="entry name" value="RNaseH_sf"/>
</dbReference>
<dbReference type="InterPro" id="IPR052709">
    <property type="entry name" value="Transposase-MT_Hybrid"/>
</dbReference>
<name>F4WUK7_ACREC</name>
<reference evidence="1" key="1">
    <citation type="submission" date="2011-02" db="EMBL/GenBank/DDBJ databases">
        <title>The genome of the leaf-cutting ant Acromyrmex echinatior suggests key adaptations to social evolution and fungus farming.</title>
        <authorList>
            <person name="Nygaard S."/>
            <person name="Zhang G."/>
        </authorList>
    </citation>
    <scope>NUCLEOTIDE SEQUENCE</scope>
</reference>
<dbReference type="PANTHER" id="PTHR46060:SF1">
    <property type="entry name" value="MARINER MOS1 TRANSPOSASE-LIKE PROTEIN"/>
    <property type="match status" value="1"/>
</dbReference>
<evidence type="ECO:0000313" key="1">
    <source>
        <dbReference type="EMBL" id="EGI62114.1"/>
    </source>
</evidence>
<dbReference type="Proteomes" id="UP000007755">
    <property type="component" value="Unassembled WGS sequence"/>
</dbReference>
<sequence>MILQHDNARPHVAKVVKTYLETLKWEVLHPPYSPDVAPFDLFRSMAHDLADQHFRSYEEVKNWIDSWIASKDELSFFDAGFVCCPKDGRK</sequence>
<protein>
    <submittedName>
        <fullName evidence="1">Mariner Mos1 transposase</fullName>
    </submittedName>
</protein>
<dbReference type="PANTHER" id="PTHR46060">
    <property type="entry name" value="MARINER MOS1 TRANSPOSASE-LIKE PROTEIN"/>
    <property type="match status" value="1"/>
</dbReference>